<feature type="compositionally biased region" description="Gly residues" evidence="1">
    <location>
        <begin position="139"/>
        <end position="149"/>
    </location>
</feature>
<dbReference type="Proteomes" id="UP000829364">
    <property type="component" value="Chromosome 4"/>
</dbReference>
<evidence type="ECO:0000313" key="4">
    <source>
        <dbReference type="Proteomes" id="UP000829364"/>
    </source>
</evidence>
<accession>A0A9Q8QEC2</accession>
<dbReference type="AlphaFoldDB" id="A0A9Q8QEC2"/>
<protein>
    <recommendedName>
        <fullName evidence="2">NADAR domain-containing protein</fullName>
    </recommendedName>
</protein>
<proteinExistence type="predicted"/>
<dbReference type="EMBL" id="CP086357">
    <property type="protein sequence ID" value="UNI19239.1"/>
    <property type="molecule type" value="Genomic_DNA"/>
</dbReference>
<dbReference type="RefSeq" id="XP_047842720.1">
    <property type="nucleotide sequence ID" value="XM_047986737.1"/>
</dbReference>
<dbReference type="InterPro" id="IPR012816">
    <property type="entry name" value="NADAR"/>
</dbReference>
<keyword evidence="4" id="KW-1185">Reference proteome</keyword>
<dbReference type="Pfam" id="PF08719">
    <property type="entry name" value="NADAR"/>
    <property type="match status" value="1"/>
</dbReference>
<dbReference type="Gene3D" id="1.10.357.40">
    <property type="entry name" value="YbiA-like"/>
    <property type="match status" value="1"/>
</dbReference>
<dbReference type="SUPFAM" id="SSF143990">
    <property type="entry name" value="YbiA-like"/>
    <property type="match status" value="2"/>
</dbReference>
<dbReference type="KEGG" id="ptkz:JDV02_005437"/>
<dbReference type="GeneID" id="72067386"/>
<dbReference type="OrthoDB" id="206452at2759"/>
<feature type="region of interest" description="Disordered" evidence="1">
    <location>
        <begin position="115"/>
        <end position="157"/>
    </location>
</feature>
<evidence type="ECO:0000256" key="1">
    <source>
        <dbReference type="SAM" id="MobiDB-lite"/>
    </source>
</evidence>
<reference evidence="3" key="1">
    <citation type="submission" date="2021-11" db="EMBL/GenBank/DDBJ databases">
        <title>Purpureocillium_takamizusanense_genome.</title>
        <authorList>
            <person name="Nguyen N.-H."/>
        </authorList>
    </citation>
    <scope>NUCLEOTIDE SEQUENCE</scope>
    <source>
        <strain evidence="3">PT3</strain>
    </source>
</reference>
<evidence type="ECO:0000259" key="2">
    <source>
        <dbReference type="Pfam" id="PF08719"/>
    </source>
</evidence>
<feature type="domain" description="NADAR" evidence="2">
    <location>
        <begin position="11"/>
        <end position="222"/>
    </location>
</feature>
<organism evidence="3 4">
    <name type="scientific">Purpureocillium takamizusanense</name>
    <dbReference type="NCBI Taxonomy" id="2060973"/>
    <lineage>
        <taxon>Eukaryota</taxon>
        <taxon>Fungi</taxon>
        <taxon>Dikarya</taxon>
        <taxon>Ascomycota</taxon>
        <taxon>Pezizomycotina</taxon>
        <taxon>Sordariomycetes</taxon>
        <taxon>Hypocreomycetidae</taxon>
        <taxon>Hypocreales</taxon>
        <taxon>Ophiocordycipitaceae</taxon>
        <taxon>Purpureocillium</taxon>
    </lineage>
</organism>
<name>A0A9Q8QEC2_9HYPO</name>
<gene>
    <name evidence="3" type="ORF">JDV02_005437</name>
</gene>
<evidence type="ECO:0000313" key="3">
    <source>
        <dbReference type="EMBL" id="UNI19239.1"/>
    </source>
</evidence>
<sequence>MSTQHQSPPVYFWRETDPETGYLSQWYYCPFRDDKDESIVYDTAEHFMMYQKALLFGDSRVAAQVLAPGLHPRKIKALGRKVAGFDEATWVQHREGIVRRGNVLKFTRAVSCEEAPRKGTTTAAAGTPHHHLRSNKTKSGGGGGGGGGGKSDHGAVVPPPALIQDSLREMLMATGDREIVEASPYDAIWGIGFTERDAEAMREHWGENLLGKALMEVRRELRESQSDKN</sequence>
<dbReference type="CDD" id="cd15457">
    <property type="entry name" value="NADAR"/>
    <property type="match status" value="1"/>
</dbReference>
<dbReference type="InterPro" id="IPR037238">
    <property type="entry name" value="YbiA-like_sf"/>
</dbReference>